<dbReference type="AlphaFoldDB" id="A0A2T7PUL0"/>
<name>A0A2T7PUL0_POMCA</name>
<organism evidence="1 2">
    <name type="scientific">Pomacea canaliculata</name>
    <name type="common">Golden apple snail</name>
    <dbReference type="NCBI Taxonomy" id="400727"/>
    <lineage>
        <taxon>Eukaryota</taxon>
        <taxon>Metazoa</taxon>
        <taxon>Spiralia</taxon>
        <taxon>Lophotrochozoa</taxon>
        <taxon>Mollusca</taxon>
        <taxon>Gastropoda</taxon>
        <taxon>Caenogastropoda</taxon>
        <taxon>Architaenioglossa</taxon>
        <taxon>Ampullarioidea</taxon>
        <taxon>Ampullariidae</taxon>
        <taxon>Pomacea</taxon>
    </lineage>
</organism>
<gene>
    <name evidence="1" type="ORF">C0Q70_04073</name>
</gene>
<evidence type="ECO:0000313" key="1">
    <source>
        <dbReference type="EMBL" id="PVD37080.1"/>
    </source>
</evidence>
<proteinExistence type="predicted"/>
<comment type="caution">
    <text evidence="1">The sequence shown here is derived from an EMBL/GenBank/DDBJ whole genome shotgun (WGS) entry which is preliminary data.</text>
</comment>
<protein>
    <submittedName>
        <fullName evidence="1">Uncharacterized protein</fullName>
    </submittedName>
</protein>
<sequence length="69" mass="7612">MCNLGNDTTKNHVQQEIKNANVSSLLQHTSPLSGGHKYPAPAQCQYREQERAALCQHVAAADNTTEMNF</sequence>
<evidence type="ECO:0000313" key="2">
    <source>
        <dbReference type="Proteomes" id="UP000245119"/>
    </source>
</evidence>
<accession>A0A2T7PUL0</accession>
<dbReference type="Proteomes" id="UP000245119">
    <property type="component" value="Linkage Group LG2"/>
</dbReference>
<keyword evidence="2" id="KW-1185">Reference proteome</keyword>
<dbReference type="EMBL" id="PZQS01000002">
    <property type="protein sequence ID" value="PVD37080.1"/>
    <property type="molecule type" value="Genomic_DNA"/>
</dbReference>
<reference evidence="1 2" key="1">
    <citation type="submission" date="2018-04" db="EMBL/GenBank/DDBJ databases">
        <title>The genome of golden apple snail Pomacea canaliculata provides insight into stress tolerance and invasive adaptation.</title>
        <authorList>
            <person name="Liu C."/>
            <person name="Liu B."/>
            <person name="Ren Y."/>
            <person name="Zhang Y."/>
            <person name="Wang H."/>
            <person name="Li S."/>
            <person name="Jiang F."/>
            <person name="Yin L."/>
            <person name="Zhang G."/>
            <person name="Qian W."/>
            <person name="Fan W."/>
        </authorList>
    </citation>
    <scope>NUCLEOTIDE SEQUENCE [LARGE SCALE GENOMIC DNA]</scope>
    <source>
        <strain evidence="1">SZHN2017</strain>
        <tissue evidence="1">Muscle</tissue>
    </source>
</reference>